<dbReference type="CDD" id="cd00165">
    <property type="entry name" value="S4"/>
    <property type="match status" value="1"/>
</dbReference>
<evidence type="ECO:0000256" key="2">
    <source>
        <dbReference type="ARBA" id="ARBA00023235"/>
    </source>
</evidence>
<name>A0A975F596_9SPIR</name>
<evidence type="ECO:0000256" key="1">
    <source>
        <dbReference type="ARBA" id="ARBA00010876"/>
    </source>
</evidence>
<dbReference type="PANTHER" id="PTHR21600">
    <property type="entry name" value="MITOCHONDRIAL RNA PSEUDOURIDINE SYNTHASE"/>
    <property type="match status" value="1"/>
</dbReference>
<dbReference type="Gene3D" id="3.30.2350.10">
    <property type="entry name" value="Pseudouridine synthase"/>
    <property type="match status" value="1"/>
</dbReference>
<accession>A0A975F596</accession>
<dbReference type="GO" id="GO:0120159">
    <property type="term" value="F:rRNA pseudouridine synthase activity"/>
    <property type="evidence" value="ECO:0007669"/>
    <property type="project" value="UniProtKB-ARBA"/>
</dbReference>
<protein>
    <submittedName>
        <fullName evidence="5">RluA family pseudouridine synthase</fullName>
    </submittedName>
</protein>
<dbReference type="InterPro" id="IPR050188">
    <property type="entry name" value="RluA_PseudoU_synthase"/>
</dbReference>
<comment type="similarity">
    <text evidence="1">Belongs to the pseudouridine synthase RluA family.</text>
</comment>
<dbReference type="InterPro" id="IPR020103">
    <property type="entry name" value="PsdUridine_synth_cat_dom_sf"/>
</dbReference>
<proteinExistence type="inferred from homology"/>
<dbReference type="SMART" id="SM00363">
    <property type="entry name" value="S4"/>
    <property type="match status" value="1"/>
</dbReference>
<dbReference type="InterPro" id="IPR002942">
    <property type="entry name" value="S4_RNA-bd"/>
</dbReference>
<feature type="domain" description="RNA-binding S4" evidence="4">
    <location>
        <begin position="14"/>
        <end position="82"/>
    </location>
</feature>
<evidence type="ECO:0000313" key="5">
    <source>
        <dbReference type="EMBL" id="QTQ14627.1"/>
    </source>
</evidence>
<keyword evidence="6" id="KW-1185">Reference proteome</keyword>
<dbReference type="AlphaFoldDB" id="A0A975F596"/>
<dbReference type="PANTHER" id="PTHR21600:SF44">
    <property type="entry name" value="RIBOSOMAL LARGE SUBUNIT PSEUDOURIDINE SYNTHASE D"/>
    <property type="match status" value="1"/>
</dbReference>
<evidence type="ECO:0000256" key="3">
    <source>
        <dbReference type="PROSITE-ProRule" id="PRU00182"/>
    </source>
</evidence>
<dbReference type="SUPFAM" id="SSF55120">
    <property type="entry name" value="Pseudouridine synthase"/>
    <property type="match status" value="1"/>
</dbReference>
<keyword evidence="2" id="KW-0413">Isomerase</keyword>
<dbReference type="Gene3D" id="3.10.290.10">
    <property type="entry name" value="RNA-binding S4 domain"/>
    <property type="match status" value="1"/>
</dbReference>
<keyword evidence="3" id="KW-0694">RNA-binding</keyword>
<dbReference type="GO" id="GO:0003723">
    <property type="term" value="F:RNA binding"/>
    <property type="evidence" value="ECO:0007669"/>
    <property type="project" value="UniProtKB-KW"/>
</dbReference>
<reference evidence="5 6" key="1">
    <citation type="journal article" date="2021" name="Microbiol. Resour. Announc.">
        <title>Complete Genome Sequences of Three Human Oral Treponema parvum Isolates.</title>
        <authorList>
            <person name="Zeng H."/>
            <person name="Watt R.M."/>
        </authorList>
    </citation>
    <scope>NUCLEOTIDE SEQUENCE [LARGE SCALE GENOMIC DNA]</scope>
    <source>
        <strain evidence="5 6">ATCC 700770</strain>
    </source>
</reference>
<evidence type="ECO:0000313" key="6">
    <source>
        <dbReference type="Proteomes" id="UP000671908"/>
    </source>
</evidence>
<dbReference type="InterPro" id="IPR036986">
    <property type="entry name" value="S4_RNA-bd_sf"/>
</dbReference>
<dbReference type="InterPro" id="IPR006145">
    <property type="entry name" value="PsdUridine_synth_RsuA/RluA"/>
</dbReference>
<dbReference type="Pfam" id="PF01479">
    <property type="entry name" value="S4"/>
    <property type="match status" value="1"/>
</dbReference>
<dbReference type="KEGG" id="tpav:HRQ91_09235"/>
<dbReference type="SUPFAM" id="SSF55174">
    <property type="entry name" value="Alpha-L RNA-binding motif"/>
    <property type="match status" value="1"/>
</dbReference>
<sequence>MAVMNFDLKNGVRKRLDMILREKLPEFMCAPLSNGKIRRLIVAGGVSVDGKIVRSPSFSVCAGAVIKIRVDEEKLFFEKKTNDIEFELEEKNILFEDEYIILIDKPAFFPVEKTFLESRDNLHDALVRYLWKKNPHLLNPPYAGIMHRLDRETSGVILFTKQRSVNAAVHEMFDFYNNERRVSKVYRAVCSQRSGGIKHIGDKFSVEMFMGRISSKTKAGKWGRLSESDGGVFSHTDFFIKDEKNVGGKNLLYIEARPATGRTHQIRVHLSDIGLPIMGDSLYGGAPSLLPDGRIMLHSLSLSFTHPVSKKEMTVSSVLPDGFF</sequence>
<dbReference type="CDD" id="cd02869">
    <property type="entry name" value="PseudoU_synth_RluA_like"/>
    <property type="match status" value="1"/>
</dbReference>
<dbReference type="Proteomes" id="UP000671908">
    <property type="component" value="Chromosome"/>
</dbReference>
<gene>
    <name evidence="5" type="ORF">HRQ91_09235</name>
</gene>
<dbReference type="Pfam" id="PF00849">
    <property type="entry name" value="PseudoU_synth_2"/>
    <property type="match status" value="1"/>
</dbReference>
<dbReference type="EMBL" id="CP054142">
    <property type="protein sequence ID" value="QTQ14627.1"/>
    <property type="molecule type" value="Genomic_DNA"/>
</dbReference>
<dbReference type="GO" id="GO:0000455">
    <property type="term" value="P:enzyme-directed rRNA pseudouridine synthesis"/>
    <property type="evidence" value="ECO:0007669"/>
    <property type="project" value="TreeGrafter"/>
</dbReference>
<organism evidence="5 6">
    <name type="scientific">Treponema parvum</name>
    <dbReference type="NCBI Taxonomy" id="138851"/>
    <lineage>
        <taxon>Bacteria</taxon>
        <taxon>Pseudomonadati</taxon>
        <taxon>Spirochaetota</taxon>
        <taxon>Spirochaetia</taxon>
        <taxon>Spirochaetales</taxon>
        <taxon>Treponemataceae</taxon>
        <taxon>Treponema</taxon>
    </lineage>
</organism>
<dbReference type="PROSITE" id="PS50889">
    <property type="entry name" value="S4"/>
    <property type="match status" value="1"/>
</dbReference>
<evidence type="ECO:0000259" key="4">
    <source>
        <dbReference type="SMART" id="SM00363"/>
    </source>
</evidence>